<sequence length="292" mass="31841">MNPSTSRITTSSPLAVIGQSFEIYFSNFAALMKLVGATLTIPLLYGIFVISLTFTSGDSPLPVLPEQWRIALYLGGIALFFTLYAAYHIAVVSWVRNLILFNGETPPIHFTVEYKAIAGKYIGAQLLVRFFINLATRPLEMIIESGAPDAMAYFTDPVTVFLVLINTAVELYVWSGLLFTLILVIIQGNGVWNSIKRSWGISRGKRLMIIAVFAVIAVMILMVGLIIGICVLLYLPGNSLAEGAFSSQFRTAAGFGMTAMLLVLTFFSPVPIISAVLLYLGNTELGTHSLQP</sequence>
<dbReference type="RefSeq" id="WP_024269252.1">
    <property type="nucleotide sequence ID" value="NC_023035.1"/>
</dbReference>
<name>V5WL29_9SPIO</name>
<dbReference type="HOGENOM" id="CLU_952794_0_0_12"/>
<feature type="transmembrane region" description="Helical" evidence="1">
    <location>
        <begin position="255"/>
        <end position="280"/>
    </location>
</feature>
<feature type="transmembrane region" description="Helical" evidence="1">
    <location>
        <begin position="207"/>
        <end position="235"/>
    </location>
</feature>
<protein>
    <submittedName>
        <fullName evidence="2">Uncharacterized protein</fullName>
    </submittedName>
</protein>
<evidence type="ECO:0000313" key="2">
    <source>
        <dbReference type="EMBL" id="AHC16355.1"/>
    </source>
</evidence>
<evidence type="ECO:0000313" key="3">
    <source>
        <dbReference type="Proteomes" id="UP000018680"/>
    </source>
</evidence>
<dbReference type="EMBL" id="CP006939">
    <property type="protein sequence ID" value="AHC16355.1"/>
    <property type="molecule type" value="Genomic_DNA"/>
</dbReference>
<dbReference type="STRING" id="1307761.L21SP2_3011"/>
<keyword evidence="1" id="KW-0812">Transmembrane</keyword>
<accession>V5WL29</accession>
<feature type="transmembrane region" description="Helical" evidence="1">
    <location>
        <begin position="28"/>
        <end position="50"/>
    </location>
</feature>
<organism evidence="2 3">
    <name type="scientific">Salinispira pacifica</name>
    <dbReference type="NCBI Taxonomy" id="1307761"/>
    <lineage>
        <taxon>Bacteria</taxon>
        <taxon>Pseudomonadati</taxon>
        <taxon>Spirochaetota</taxon>
        <taxon>Spirochaetia</taxon>
        <taxon>Spirochaetales</taxon>
        <taxon>Spirochaetaceae</taxon>
        <taxon>Salinispira</taxon>
    </lineage>
</organism>
<dbReference type="KEGG" id="slr:L21SP2_3011"/>
<keyword evidence="1" id="KW-0472">Membrane</keyword>
<dbReference type="AlphaFoldDB" id="V5WL29"/>
<keyword evidence="3" id="KW-1185">Reference proteome</keyword>
<keyword evidence="1" id="KW-1133">Transmembrane helix</keyword>
<feature type="transmembrane region" description="Helical" evidence="1">
    <location>
        <begin position="160"/>
        <end position="186"/>
    </location>
</feature>
<reference evidence="2 3" key="1">
    <citation type="journal article" date="2015" name="Stand. Genomic Sci.">
        <title>Complete genome sequence and description of Salinispira pacifica gen. nov., sp. nov., a novel spirochaete isolated form a hypersaline microbial mat.</title>
        <authorList>
            <person name="Ben Hania W."/>
            <person name="Joseph M."/>
            <person name="Schumann P."/>
            <person name="Bunk B."/>
            <person name="Fiebig A."/>
            <person name="Sproer C."/>
            <person name="Klenk H.P."/>
            <person name="Fardeau M.L."/>
            <person name="Spring S."/>
        </authorList>
    </citation>
    <scope>NUCLEOTIDE SEQUENCE [LARGE SCALE GENOMIC DNA]</scope>
    <source>
        <strain evidence="2 3">L21-RPul-D2</strain>
    </source>
</reference>
<feature type="transmembrane region" description="Helical" evidence="1">
    <location>
        <begin position="70"/>
        <end position="90"/>
    </location>
</feature>
<gene>
    <name evidence="2" type="ORF">L21SP2_3011</name>
</gene>
<evidence type="ECO:0000256" key="1">
    <source>
        <dbReference type="SAM" id="Phobius"/>
    </source>
</evidence>
<proteinExistence type="predicted"/>
<dbReference type="Proteomes" id="UP000018680">
    <property type="component" value="Chromosome"/>
</dbReference>